<keyword evidence="3" id="KW-1185">Reference proteome</keyword>
<feature type="compositionally biased region" description="Basic and acidic residues" evidence="1">
    <location>
        <begin position="507"/>
        <end position="541"/>
    </location>
</feature>
<feature type="compositionally biased region" description="Low complexity" evidence="1">
    <location>
        <begin position="270"/>
        <end position="290"/>
    </location>
</feature>
<feature type="compositionally biased region" description="Pro residues" evidence="1">
    <location>
        <begin position="145"/>
        <end position="168"/>
    </location>
</feature>
<dbReference type="Proteomes" id="UP000228934">
    <property type="component" value="Unassembled WGS sequence"/>
</dbReference>
<feature type="region of interest" description="Disordered" evidence="1">
    <location>
        <begin position="29"/>
        <end position="73"/>
    </location>
</feature>
<accession>A0A2G9SCM6</accession>
<reference evidence="3" key="1">
    <citation type="journal article" date="2017" name="Nat. Commun.">
        <title>The North American bullfrog draft genome provides insight into hormonal regulation of long noncoding RNA.</title>
        <authorList>
            <person name="Hammond S.A."/>
            <person name="Warren R.L."/>
            <person name="Vandervalk B.P."/>
            <person name="Kucuk E."/>
            <person name="Khan H."/>
            <person name="Gibb E.A."/>
            <person name="Pandoh P."/>
            <person name="Kirk H."/>
            <person name="Zhao Y."/>
            <person name="Jones M."/>
            <person name="Mungall A.J."/>
            <person name="Coope R."/>
            <person name="Pleasance S."/>
            <person name="Moore R.A."/>
            <person name="Holt R.A."/>
            <person name="Round J.M."/>
            <person name="Ohora S."/>
            <person name="Walle B.V."/>
            <person name="Veldhoen N."/>
            <person name="Helbing C.C."/>
            <person name="Birol I."/>
        </authorList>
    </citation>
    <scope>NUCLEOTIDE SEQUENCE [LARGE SCALE GENOMIC DNA]</scope>
</reference>
<evidence type="ECO:0008006" key="4">
    <source>
        <dbReference type="Google" id="ProtNLM"/>
    </source>
</evidence>
<dbReference type="OrthoDB" id="8955662at2759"/>
<feature type="compositionally biased region" description="Basic and acidic residues" evidence="1">
    <location>
        <begin position="457"/>
        <end position="478"/>
    </location>
</feature>
<evidence type="ECO:0000313" key="3">
    <source>
        <dbReference type="Proteomes" id="UP000228934"/>
    </source>
</evidence>
<evidence type="ECO:0000313" key="2">
    <source>
        <dbReference type="EMBL" id="PIO37920.1"/>
    </source>
</evidence>
<feature type="compositionally biased region" description="Polar residues" evidence="1">
    <location>
        <begin position="486"/>
        <end position="505"/>
    </location>
</feature>
<sequence length="558" mass="61206">MSVQIFKQLLNQDSEKFFLFISVFLQHHHQPHPPQQPLAPPPNVLKPSSPTPPPSYAPPPSLDTSHPSLHHPLHPANVFEAVNAHYGQAGLHLPPPDLPSHLTGGQPERCSPPHLNQHALVSPPALHNAMPQQPSRPTNRAAALPPKPVRPLSSSPPPVQTHHQPPPHSIHHHSQPPHALLEDDGPSSPGSSLPPSPVQVLGPAQMALYLQQLQKSQQPPVQSPLQPLLPSVKVQNQAPLTSTSQSLRHLQNLPYPSPSSVSTAPPPAPTSSHVNQLQTPPTASQQQPAVQAPPPPQQPHPTMQSTMTAPHPQLVQHQQSKPQQVIQHHHPSPRQQKPEPYSGGHLREAPSPLLHSSQVPPFAGLSHPSSPQAGQSKKQEMRGSSVLQPQPLVVKEDKRHSPSLRPEGFSPVMRSEPHKLPEPLKASSHVQPRPEMKPIDGSRPVRPPESITSQGVPEKEKQKQEPKTPVAPKKDLKIKNMGSWASLVQKTPVTPTAPGKSSSDSFELFRRAAREKEERERALKLQAEHAERMRREQERMRCTNKRRSGSGGHSCIYR</sequence>
<evidence type="ECO:0000256" key="1">
    <source>
        <dbReference type="SAM" id="MobiDB-lite"/>
    </source>
</evidence>
<dbReference type="AlphaFoldDB" id="A0A2G9SCM6"/>
<name>A0A2G9SCM6_AQUCT</name>
<organism evidence="2 3">
    <name type="scientific">Aquarana catesbeiana</name>
    <name type="common">American bullfrog</name>
    <name type="synonym">Rana catesbeiana</name>
    <dbReference type="NCBI Taxonomy" id="8400"/>
    <lineage>
        <taxon>Eukaryota</taxon>
        <taxon>Metazoa</taxon>
        <taxon>Chordata</taxon>
        <taxon>Craniata</taxon>
        <taxon>Vertebrata</taxon>
        <taxon>Euteleostomi</taxon>
        <taxon>Amphibia</taxon>
        <taxon>Batrachia</taxon>
        <taxon>Anura</taxon>
        <taxon>Neobatrachia</taxon>
        <taxon>Ranoidea</taxon>
        <taxon>Ranidae</taxon>
        <taxon>Aquarana</taxon>
    </lineage>
</organism>
<feature type="compositionally biased region" description="Polar residues" evidence="1">
    <location>
        <begin position="315"/>
        <end position="326"/>
    </location>
</feature>
<feature type="compositionally biased region" description="Polar residues" evidence="1">
    <location>
        <begin position="367"/>
        <end position="376"/>
    </location>
</feature>
<dbReference type="EMBL" id="KV924854">
    <property type="protein sequence ID" value="PIO37920.1"/>
    <property type="molecule type" value="Genomic_DNA"/>
</dbReference>
<feature type="region of interest" description="Disordered" evidence="1">
    <location>
        <begin position="250"/>
        <end position="558"/>
    </location>
</feature>
<feature type="region of interest" description="Disordered" evidence="1">
    <location>
        <begin position="90"/>
        <end position="199"/>
    </location>
</feature>
<feature type="compositionally biased region" description="Pro residues" evidence="1">
    <location>
        <begin position="32"/>
        <end position="61"/>
    </location>
</feature>
<protein>
    <recommendedName>
        <fullName evidence="4">Bromodomain protein 4 C-terminal domain-containing protein</fullName>
    </recommendedName>
</protein>
<proteinExistence type="predicted"/>
<gene>
    <name evidence="2" type="ORF">AB205_0001300</name>
</gene>